<dbReference type="InterPro" id="IPR043128">
    <property type="entry name" value="Rev_trsase/Diguanyl_cyclase"/>
</dbReference>
<dbReference type="AlphaFoldDB" id="A0AA38G9B4"/>
<dbReference type="InterPro" id="IPR000477">
    <property type="entry name" value="RT_dom"/>
</dbReference>
<dbReference type="InterPro" id="IPR041577">
    <property type="entry name" value="RT_RNaseH_2"/>
</dbReference>
<dbReference type="Pfam" id="PF07714">
    <property type="entry name" value="PK_Tyr_Ser-Thr"/>
    <property type="match status" value="1"/>
</dbReference>
<dbReference type="GO" id="GO:0005524">
    <property type="term" value="F:ATP binding"/>
    <property type="evidence" value="ECO:0007669"/>
    <property type="project" value="InterPro"/>
</dbReference>
<sequence length="644" mass="74008">MTKNKLLKAYRHRVWDLLESFDALNLQVVPHKMNKEADQMATLVRKKNGEIRLCVDFRDLNKASLKDNYPLSSMEQILQIVAGTQRFSMLDGYSGFNQILVKEEDQFKTAFTTKWGTYAYQKMPFGLSNAGTTFQRAMDIAFKGYINEFILGKLLGHVVSKDGITIDPERVSAILALFLLAHKKAIQSFLSNINFVRRFIPNFVGLVRPITLMLKKDITFRWIAEGKESFNKIKQEIAFAPTLINLNYSKDFILYAYGTDASVVPTQENEQGLEQPVAFFSQTLKDYELRYSHTEKHVYAIMRSLKKFKSMLSTNHMKVLVSHSSVRDFIMGAKISEKRARWVTKIMEYDVTIKAIKLNINPGAREWMKDMITFRFEGAYPPGLNKAKRRHLRLQFLPYVLIGGLNFTKNLDGALLRCINDAQIEKVLAEFHDGFSGGHFSAKTPTMKIIMFLLPLILNKLDLKAADCDFAYGLRFQGKILRHQASNKEMDSKQRYEMIQVTLKEKRMTESEYLNWKPVVKVADFGVARFLTQNDGTMTAETGTYRWMAPEVINHQPYDQKADVFSFAIVLWELLTAKLPYDSLTPLQAALGVRQGLRPPIPENTHPKVAAILEKCWHENPTKRPNFSEITTMLERILKQVDNT</sequence>
<evidence type="ECO:0000256" key="1">
    <source>
        <dbReference type="ARBA" id="ARBA00023268"/>
    </source>
</evidence>
<accession>A0AA38G9B4</accession>
<dbReference type="Gene3D" id="3.30.70.270">
    <property type="match status" value="2"/>
</dbReference>
<reference evidence="3 4" key="1">
    <citation type="journal article" date="2021" name="Nat. Plants">
        <title>The Taxus genome provides insights into paclitaxel biosynthesis.</title>
        <authorList>
            <person name="Xiong X."/>
            <person name="Gou J."/>
            <person name="Liao Q."/>
            <person name="Li Y."/>
            <person name="Zhou Q."/>
            <person name="Bi G."/>
            <person name="Li C."/>
            <person name="Du R."/>
            <person name="Wang X."/>
            <person name="Sun T."/>
            <person name="Guo L."/>
            <person name="Liang H."/>
            <person name="Lu P."/>
            <person name="Wu Y."/>
            <person name="Zhang Z."/>
            <person name="Ro D.K."/>
            <person name="Shang Y."/>
            <person name="Huang S."/>
            <person name="Yan J."/>
        </authorList>
    </citation>
    <scope>NUCLEOTIDE SEQUENCE [LARGE SCALE GENOMIC DNA]</scope>
    <source>
        <strain evidence="3">Ta-2019</strain>
    </source>
</reference>
<dbReference type="InterPro" id="IPR000719">
    <property type="entry name" value="Prot_kinase_dom"/>
</dbReference>
<dbReference type="InterPro" id="IPR043502">
    <property type="entry name" value="DNA/RNA_pol_sf"/>
</dbReference>
<dbReference type="Gene3D" id="1.10.510.10">
    <property type="entry name" value="Transferase(Phosphotransferase) domain 1"/>
    <property type="match status" value="1"/>
</dbReference>
<feature type="non-terminal residue" evidence="3">
    <location>
        <position position="644"/>
    </location>
</feature>
<dbReference type="CDD" id="cd01647">
    <property type="entry name" value="RT_LTR"/>
    <property type="match status" value="1"/>
</dbReference>
<gene>
    <name evidence="3" type="ORF">KI387_018673</name>
</gene>
<evidence type="ECO:0000313" key="4">
    <source>
        <dbReference type="Proteomes" id="UP000824469"/>
    </source>
</evidence>
<dbReference type="Pfam" id="PF17919">
    <property type="entry name" value="RT_RNaseH_2"/>
    <property type="match status" value="1"/>
</dbReference>
<dbReference type="PANTHER" id="PTHR37984">
    <property type="entry name" value="PROTEIN CBG26694"/>
    <property type="match status" value="1"/>
</dbReference>
<dbReference type="EMBL" id="JAHRHJ020000004">
    <property type="protein sequence ID" value="KAH9316904.1"/>
    <property type="molecule type" value="Genomic_DNA"/>
</dbReference>
<name>A0AA38G9B4_TAXCH</name>
<dbReference type="InterPro" id="IPR011009">
    <property type="entry name" value="Kinase-like_dom_sf"/>
</dbReference>
<evidence type="ECO:0000259" key="2">
    <source>
        <dbReference type="PROSITE" id="PS50011"/>
    </source>
</evidence>
<dbReference type="GO" id="GO:0004672">
    <property type="term" value="F:protein kinase activity"/>
    <property type="evidence" value="ECO:0007669"/>
    <property type="project" value="InterPro"/>
</dbReference>
<dbReference type="Gene3D" id="3.10.10.10">
    <property type="entry name" value="HIV Type 1 Reverse Transcriptase, subunit A, domain 1"/>
    <property type="match status" value="1"/>
</dbReference>
<dbReference type="SUPFAM" id="SSF56112">
    <property type="entry name" value="Protein kinase-like (PK-like)"/>
    <property type="match status" value="1"/>
</dbReference>
<keyword evidence="1" id="KW-0511">Multifunctional enzyme</keyword>
<dbReference type="Pfam" id="PF00078">
    <property type="entry name" value="RVT_1"/>
    <property type="match status" value="1"/>
</dbReference>
<proteinExistence type="predicted"/>
<dbReference type="PANTHER" id="PTHR37984:SF5">
    <property type="entry name" value="PROTEIN NYNRIN-LIKE"/>
    <property type="match status" value="1"/>
</dbReference>
<dbReference type="SUPFAM" id="SSF56672">
    <property type="entry name" value="DNA/RNA polymerases"/>
    <property type="match status" value="1"/>
</dbReference>
<feature type="domain" description="Protein kinase" evidence="2">
    <location>
        <begin position="329"/>
        <end position="638"/>
    </location>
</feature>
<dbReference type="PROSITE" id="PS50011">
    <property type="entry name" value="PROTEIN_KINASE_DOM"/>
    <property type="match status" value="1"/>
</dbReference>
<dbReference type="InterPro" id="IPR001245">
    <property type="entry name" value="Ser-Thr/Tyr_kinase_cat_dom"/>
</dbReference>
<dbReference type="InterPro" id="IPR050951">
    <property type="entry name" value="Retrovirus_Pol_polyprotein"/>
</dbReference>
<dbReference type="Proteomes" id="UP000824469">
    <property type="component" value="Unassembled WGS sequence"/>
</dbReference>
<keyword evidence="4" id="KW-1185">Reference proteome</keyword>
<protein>
    <recommendedName>
        <fullName evidence="2">Protein kinase domain-containing protein</fullName>
    </recommendedName>
</protein>
<comment type="caution">
    <text evidence="3">The sequence shown here is derived from an EMBL/GenBank/DDBJ whole genome shotgun (WGS) entry which is preliminary data.</text>
</comment>
<evidence type="ECO:0000313" key="3">
    <source>
        <dbReference type="EMBL" id="KAH9316904.1"/>
    </source>
</evidence>
<organism evidence="3 4">
    <name type="scientific">Taxus chinensis</name>
    <name type="common">Chinese yew</name>
    <name type="synonym">Taxus wallichiana var. chinensis</name>
    <dbReference type="NCBI Taxonomy" id="29808"/>
    <lineage>
        <taxon>Eukaryota</taxon>
        <taxon>Viridiplantae</taxon>
        <taxon>Streptophyta</taxon>
        <taxon>Embryophyta</taxon>
        <taxon>Tracheophyta</taxon>
        <taxon>Spermatophyta</taxon>
        <taxon>Pinopsida</taxon>
        <taxon>Pinidae</taxon>
        <taxon>Conifers II</taxon>
        <taxon>Cupressales</taxon>
        <taxon>Taxaceae</taxon>
        <taxon>Taxus</taxon>
    </lineage>
</organism>